<reference evidence="4" key="1">
    <citation type="submission" date="2017-09" db="EMBL/GenBank/DDBJ databases">
        <title>Depth-based differentiation of microbial function through sediment-hosted aquifers and enrichment of novel symbionts in the deep terrestrial subsurface.</title>
        <authorList>
            <person name="Probst A.J."/>
            <person name="Ladd B."/>
            <person name="Jarett J.K."/>
            <person name="Geller-Mcgrath D.E."/>
            <person name="Sieber C.M.K."/>
            <person name="Emerson J.B."/>
            <person name="Anantharaman K."/>
            <person name="Thomas B.C."/>
            <person name="Malmstrom R."/>
            <person name="Stieglmeier M."/>
            <person name="Klingl A."/>
            <person name="Woyke T."/>
            <person name="Ryan C.M."/>
            <person name="Banfield J.F."/>
        </authorList>
    </citation>
    <scope>NUCLEOTIDE SEQUENCE [LARGE SCALE GENOMIC DNA]</scope>
</reference>
<gene>
    <name evidence="3" type="ORF">COZ39_03625</name>
</gene>
<sequence length="276" mass="32249">METTKIALFKGKQIRKTIFNNEWWFSVVNVCEALTDSVNARDYWFKMKIRVKSDDGIELSTICRQLKLIAPDSKMRETDCANTEGIFRIIQSIPSPKAEPFKRWLAKVGYERIQEIEDPELATKRTRMLYKLKGYSDDWIEKRMRGIAIREELTDEWLKRGAKEQRDYEILTAEISKATFGVTPSEYKKLKKLERENLRDHMDDFELIFTMLGERSTTEIHRNENSKGIPKLKSDAKAGGDIAGGARKQLEKRLGRSVISKKNFLNRSENKRFLDK</sequence>
<evidence type="ECO:0000313" key="4">
    <source>
        <dbReference type="Proteomes" id="UP000229708"/>
    </source>
</evidence>
<evidence type="ECO:0000313" key="3">
    <source>
        <dbReference type="EMBL" id="PIX71373.1"/>
    </source>
</evidence>
<evidence type="ECO:0000256" key="1">
    <source>
        <dbReference type="SAM" id="MobiDB-lite"/>
    </source>
</evidence>
<dbReference type="Proteomes" id="UP000229708">
    <property type="component" value="Unassembled WGS sequence"/>
</dbReference>
<comment type="caution">
    <text evidence="3">The sequence shown here is derived from an EMBL/GenBank/DDBJ whole genome shotgun (WGS) entry which is preliminary data.</text>
</comment>
<evidence type="ECO:0000259" key="2">
    <source>
        <dbReference type="PROSITE" id="PS51750"/>
    </source>
</evidence>
<feature type="domain" description="Bro-N" evidence="2">
    <location>
        <begin position="3"/>
        <end position="117"/>
    </location>
</feature>
<accession>A0A2M7LTG3</accession>
<dbReference type="PROSITE" id="PS51750">
    <property type="entry name" value="BRO_N"/>
    <property type="match status" value="1"/>
</dbReference>
<proteinExistence type="predicted"/>
<dbReference type="EMBL" id="PFJI01000160">
    <property type="protein sequence ID" value="PIX71373.1"/>
    <property type="molecule type" value="Genomic_DNA"/>
</dbReference>
<feature type="region of interest" description="Disordered" evidence="1">
    <location>
        <begin position="220"/>
        <end position="243"/>
    </location>
</feature>
<dbReference type="InterPro" id="IPR003497">
    <property type="entry name" value="BRO_N_domain"/>
</dbReference>
<protein>
    <submittedName>
        <fullName evidence="3">Phage antirepressor protein</fullName>
    </submittedName>
</protein>
<name>A0A2M7LTG3_9BACT</name>
<dbReference type="Pfam" id="PF02498">
    <property type="entry name" value="Bro-N"/>
    <property type="match status" value="1"/>
</dbReference>
<dbReference type="AlphaFoldDB" id="A0A2M7LTG3"/>
<dbReference type="SMART" id="SM01040">
    <property type="entry name" value="Bro-N"/>
    <property type="match status" value="1"/>
</dbReference>
<organism evidence="3 4">
    <name type="scientific">Candidatus Roizmanbacteria bacterium CG_4_10_14_3_um_filter_33_21</name>
    <dbReference type="NCBI Taxonomy" id="1974830"/>
    <lineage>
        <taxon>Bacteria</taxon>
        <taxon>Candidatus Roizmaniibacteriota</taxon>
    </lineage>
</organism>